<dbReference type="AlphaFoldDB" id="A0A6M0QUC9"/>
<keyword evidence="3" id="KW-1185">Reference proteome</keyword>
<organism evidence="2 3">
    <name type="scientific">Tabrizicola oligotrophica</name>
    <dbReference type="NCBI Taxonomy" id="2710650"/>
    <lineage>
        <taxon>Bacteria</taxon>
        <taxon>Pseudomonadati</taxon>
        <taxon>Pseudomonadota</taxon>
        <taxon>Alphaproteobacteria</taxon>
        <taxon>Rhodobacterales</taxon>
        <taxon>Paracoccaceae</taxon>
        <taxon>Tabrizicola</taxon>
    </lineage>
</organism>
<sequence>MAGASVRLGLVLALFAAAAGAQTRLGEADPDGKLRISLDEIVPLSRLRVEIDGQPVAVPLALAGRTLIVTLPDGLQGREHDIVVYRRQPDVDDELGIWTFATQTAAAEASFVGTVEVEQRNGPAGSGTVINGNGRLAFALGGDLLRGGLGFVQTGSTRRDQRRTEVSDYFLETRQALFGQDFYARLGTQDLPAESLLADDDSWRGASLRLAAPDGRSEVMAFALHPGQISGLSNLSGLGNPQARLTGFAAQLFPIGTSSLRADALVYEGKAKVAGAGSGAVEGRGMRLSGPVGADFGDFALEFARTATGPVRGNPAASGAAVEAELGVALLPAGHDDSLELRVSATRHEPGFYSPLNPDVIADENTRRAELLFQSDEWQANLYGEQGRSNIADDPALPTDRFREIGLDLTYSPYIFTGGFLQGLTFYGSLYSEDQRRLATPAGGPDPEDFRLNSVSFGVDKFQPDYAWAAGLKLDWLQDLARGGTSERRQRLESAFAWTPGELTTFTLRAEAGRSQKTGPWRRDATLEMSFAFPIVPDRWSASVEAGATRIEGRSAQDGTYLGLEVKRSLSANTAMLLRADYGSGAEADDLAPGRGWVFGLALRHEFGVGTP</sequence>
<protein>
    <recommendedName>
        <fullName evidence="4">TIGR03016 family PEP-CTERM system-associated outer membrane protein</fullName>
    </recommendedName>
</protein>
<evidence type="ECO:0000313" key="3">
    <source>
        <dbReference type="Proteomes" id="UP000477782"/>
    </source>
</evidence>
<feature type="signal peptide" evidence="1">
    <location>
        <begin position="1"/>
        <end position="21"/>
    </location>
</feature>
<evidence type="ECO:0000313" key="2">
    <source>
        <dbReference type="EMBL" id="NEY90072.1"/>
    </source>
</evidence>
<name>A0A6M0QUC9_9RHOB</name>
<accession>A0A6M0QUC9</accession>
<evidence type="ECO:0000256" key="1">
    <source>
        <dbReference type="SAM" id="SignalP"/>
    </source>
</evidence>
<evidence type="ECO:0008006" key="4">
    <source>
        <dbReference type="Google" id="ProtNLM"/>
    </source>
</evidence>
<feature type="chain" id="PRO_5027079320" description="TIGR03016 family PEP-CTERM system-associated outer membrane protein" evidence="1">
    <location>
        <begin position="22"/>
        <end position="612"/>
    </location>
</feature>
<dbReference type="RefSeq" id="WP_164624156.1">
    <property type="nucleotide sequence ID" value="NZ_JAAIVJ010000003.1"/>
</dbReference>
<comment type="caution">
    <text evidence="2">The sequence shown here is derived from an EMBL/GenBank/DDBJ whole genome shotgun (WGS) entry which is preliminary data.</text>
</comment>
<gene>
    <name evidence="2" type="ORF">G4Z14_07145</name>
</gene>
<dbReference type="EMBL" id="JAAIVJ010000003">
    <property type="protein sequence ID" value="NEY90072.1"/>
    <property type="molecule type" value="Genomic_DNA"/>
</dbReference>
<proteinExistence type="predicted"/>
<reference evidence="2 3" key="1">
    <citation type="submission" date="2020-02" db="EMBL/GenBank/DDBJ databases">
        <authorList>
            <person name="Chen W.-M."/>
        </authorList>
    </citation>
    <scope>NUCLEOTIDE SEQUENCE [LARGE SCALE GENOMIC DNA]</scope>
    <source>
        <strain evidence="2 3">KMS-5</strain>
    </source>
</reference>
<dbReference type="Proteomes" id="UP000477782">
    <property type="component" value="Unassembled WGS sequence"/>
</dbReference>
<keyword evidence="1" id="KW-0732">Signal</keyword>